<dbReference type="Proteomes" id="UP001141806">
    <property type="component" value="Unassembled WGS sequence"/>
</dbReference>
<evidence type="ECO:0000313" key="1">
    <source>
        <dbReference type="EMBL" id="KAJ4967645.1"/>
    </source>
</evidence>
<dbReference type="AlphaFoldDB" id="A0A9Q0QPW9"/>
<proteinExistence type="predicted"/>
<dbReference type="EMBL" id="JAMYWD010000006">
    <property type="protein sequence ID" value="KAJ4967645.1"/>
    <property type="molecule type" value="Genomic_DNA"/>
</dbReference>
<organism evidence="1 2">
    <name type="scientific">Protea cynaroides</name>
    <dbReference type="NCBI Taxonomy" id="273540"/>
    <lineage>
        <taxon>Eukaryota</taxon>
        <taxon>Viridiplantae</taxon>
        <taxon>Streptophyta</taxon>
        <taxon>Embryophyta</taxon>
        <taxon>Tracheophyta</taxon>
        <taxon>Spermatophyta</taxon>
        <taxon>Magnoliopsida</taxon>
        <taxon>Proteales</taxon>
        <taxon>Proteaceae</taxon>
        <taxon>Protea</taxon>
    </lineage>
</organism>
<sequence>MFITSPEFRDDFVNLELENVILALGREVAWLRFPIGGENRGVRPLLRIQATGAVAEDDEWGSEKDEWTGEGIATALGEEEKIKEPSGLRRSRHCSNGMTLGMERNYMFAGLGSEPMKLSHSSVTTKVMRISSPPSLPLETRSLQRFIMGLTCPRPGYGIATTWHLRRRNSWVLLVSGSTQSMPGIESLNIRNSTLQLWKRFFRSTNILFSRLGFSQKLNTKRFYCVVRV</sequence>
<reference evidence="1" key="1">
    <citation type="journal article" date="2023" name="Plant J.">
        <title>The genome of the king protea, Protea cynaroides.</title>
        <authorList>
            <person name="Chang J."/>
            <person name="Duong T.A."/>
            <person name="Schoeman C."/>
            <person name="Ma X."/>
            <person name="Roodt D."/>
            <person name="Barker N."/>
            <person name="Li Z."/>
            <person name="Van de Peer Y."/>
            <person name="Mizrachi E."/>
        </authorList>
    </citation>
    <scope>NUCLEOTIDE SEQUENCE</scope>
    <source>
        <tissue evidence="1">Young leaves</tissue>
    </source>
</reference>
<accession>A0A9Q0QPW9</accession>
<keyword evidence="2" id="KW-1185">Reference proteome</keyword>
<name>A0A9Q0QPW9_9MAGN</name>
<protein>
    <submittedName>
        <fullName evidence="1">Uncharacterized protein</fullName>
    </submittedName>
</protein>
<comment type="caution">
    <text evidence="1">The sequence shown here is derived from an EMBL/GenBank/DDBJ whole genome shotgun (WGS) entry which is preliminary data.</text>
</comment>
<evidence type="ECO:0000313" key="2">
    <source>
        <dbReference type="Proteomes" id="UP001141806"/>
    </source>
</evidence>
<gene>
    <name evidence="1" type="ORF">NE237_014346</name>
</gene>
<dbReference type="OrthoDB" id="10471158at2759"/>